<keyword evidence="6" id="KW-1185">Reference proteome</keyword>
<dbReference type="Gene3D" id="3.40.50.150">
    <property type="entry name" value="Vaccinia Virus protein VP39"/>
    <property type="match status" value="1"/>
</dbReference>
<keyword evidence="1 5" id="KW-0489">Methyltransferase</keyword>
<proteinExistence type="predicted"/>
<dbReference type="PROSITE" id="PS51678">
    <property type="entry name" value="SAM_MT_PRMT"/>
    <property type="match status" value="1"/>
</dbReference>
<dbReference type="EMBL" id="CP089983">
    <property type="protein sequence ID" value="WXB08157.1"/>
    <property type="molecule type" value="Genomic_DNA"/>
</dbReference>
<accession>A0ABZ2LH78</accession>
<dbReference type="SUPFAM" id="SSF53335">
    <property type="entry name" value="S-adenosyl-L-methionine-dependent methyltransferases"/>
    <property type="match status" value="1"/>
</dbReference>
<reference evidence="5" key="1">
    <citation type="submission" date="2021-12" db="EMBL/GenBank/DDBJ databases">
        <title>Discovery of the Pendulisporaceae a myxobacterial family with distinct sporulation behavior and unique specialized metabolism.</title>
        <authorList>
            <person name="Garcia R."/>
            <person name="Popoff A."/>
            <person name="Bader C.D."/>
            <person name="Loehr J."/>
            <person name="Walesch S."/>
            <person name="Walt C."/>
            <person name="Boldt J."/>
            <person name="Bunk B."/>
            <person name="Haeckl F.J.F.P.J."/>
            <person name="Gunesch A.P."/>
            <person name="Birkelbach J."/>
            <person name="Nuebel U."/>
            <person name="Pietschmann T."/>
            <person name="Bach T."/>
            <person name="Mueller R."/>
        </authorList>
    </citation>
    <scope>NUCLEOTIDE SEQUENCE</scope>
    <source>
        <strain evidence="5">MSr11367</strain>
    </source>
</reference>
<evidence type="ECO:0000313" key="6">
    <source>
        <dbReference type="Proteomes" id="UP001374803"/>
    </source>
</evidence>
<dbReference type="RefSeq" id="WP_394837832.1">
    <property type="nucleotide sequence ID" value="NZ_CP089929.1"/>
</dbReference>
<feature type="domain" description="Protein arginine N-methyltransferase" evidence="4">
    <location>
        <begin position="141"/>
        <end position="285"/>
    </location>
</feature>
<dbReference type="InterPro" id="IPR025799">
    <property type="entry name" value="Arg_MeTrfase"/>
</dbReference>
<keyword evidence="5" id="KW-0689">Ribosomal protein</keyword>
<dbReference type="InterPro" id="IPR055135">
    <property type="entry name" value="PRMT_dom"/>
</dbReference>
<name>A0ABZ2LH78_9BACT</name>
<gene>
    <name evidence="5" type="ORF">LVJ94_13050</name>
</gene>
<keyword evidence="5" id="KW-0687">Ribonucleoprotein</keyword>
<evidence type="ECO:0000256" key="3">
    <source>
        <dbReference type="ARBA" id="ARBA00022691"/>
    </source>
</evidence>
<dbReference type="PANTHER" id="PTHR11006">
    <property type="entry name" value="PROTEIN ARGININE N-METHYLTRANSFERASE"/>
    <property type="match status" value="1"/>
</dbReference>
<dbReference type="GO" id="GO:0005840">
    <property type="term" value="C:ribosome"/>
    <property type="evidence" value="ECO:0007669"/>
    <property type="project" value="UniProtKB-KW"/>
</dbReference>
<evidence type="ECO:0000313" key="5">
    <source>
        <dbReference type="EMBL" id="WXB08157.1"/>
    </source>
</evidence>
<evidence type="ECO:0000256" key="1">
    <source>
        <dbReference type="ARBA" id="ARBA00022603"/>
    </source>
</evidence>
<dbReference type="Gene3D" id="2.70.160.11">
    <property type="entry name" value="Hnrnp arginine n-methyltransferase1"/>
    <property type="match status" value="1"/>
</dbReference>
<evidence type="ECO:0000259" key="4">
    <source>
        <dbReference type="Pfam" id="PF22528"/>
    </source>
</evidence>
<dbReference type="CDD" id="cd02440">
    <property type="entry name" value="AdoMet_MTases"/>
    <property type="match status" value="1"/>
</dbReference>
<dbReference type="Pfam" id="PF06325">
    <property type="entry name" value="PrmA"/>
    <property type="match status" value="1"/>
</dbReference>
<dbReference type="Proteomes" id="UP001374803">
    <property type="component" value="Chromosome"/>
</dbReference>
<keyword evidence="3" id="KW-0949">S-adenosyl-L-methionine</keyword>
<dbReference type="PANTHER" id="PTHR11006:SF4">
    <property type="entry name" value="PROTEIN ARGININE N-METHYLTRANSFERASE 7"/>
    <property type="match status" value="1"/>
</dbReference>
<dbReference type="Pfam" id="PF22528">
    <property type="entry name" value="PRMT_C"/>
    <property type="match status" value="1"/>
</dbReference>
<organism evidence="5 6">
    <name type="scientific">Pendulispora rubella</name>
    <dbReference type="NCBI Taxonomy" id="2741070"/>
    <lineage>
        <taxon>Bacteria</taxon>
        <taxon>Pseudomonadati</taxon>
        <taxon>Myxococcota</taxon>
        <taxon>Myxococcia</taxon>
        <taxon>Myxococcales</taxon>
        <taxon>Sorangiineae</taxon>
        <taxon>Pendulisporaceae</taxon>
        <taxon>Pendulispora</taxon>
    </lineage>
</organism>
<evidence type="ECO:0000256" key="2">
    <source>
        <dbReference type="ARBA" id="ARBA00022679"/>
    </source>
</evidence>
<dbReference type="GO" id="GO:0032259">
    <property type="term" value="P:methylation"/>
    <property type="evidence" value="ECO:0007669"/>
    <property type="project" value="UniProtKB-KW"/>
</dbReference>
<dbReference type="InterPro" id="IPR029063">
    <property type="entry name" value="SAM-dependent_MTases_sf"/>
</dbReference>
<sequence length="378" mass="41698">MYTVRDFGEMIADRVRMGAYEEALRQSVKPGSVVVDIGAGTGIFTLLACRFGARKVYAIDPNPAIDVARALVRDNGFRDRVEIIPKMSTEVELPEKADVIVSDVRGVLPTFGSSLSTIIDARSRWLKPGGVLLPRRDELRAAVVEVPSMYESILQPWNRESHYGMDASAAATAVMSNWIPDRKDEIAEAHLLTESAVWATIDYDRVTERQVRGHGALRAARSGTGHGLAVWFDATLLDGVHFSNQPGKSGIHGRAFFPWPSAVALDEGTPIEVDLSAVPAEDDYVFSWTTRIGGASPQEFRQTDFFTRLRMDELIRADDPRPRKLAPEGLHTLRALELLHAGASRDEAAAKLAEAFPMQFPSREAALFAIRAVLRKFT</sequence>
<keyword evidence="2" id="KW-0808">Transferase</keyword>
<dbReference type="GO" id="GO:0008168">
    <property type="term" value="F:methyltransferase activity"/>
    <property type="evidence" value="ECO:0007669"/>
    <property type="project" value="UniProtKB-KW"/>
</dbReference>
<protein>
    <submittedName>
        <fullName evidence="5">50S ribosomal protein L11 methyltransferase</fullName>
    </submittedName>
</protein>